<dbReference type="Proteomes" id="UP000273643">
    <property type="component" value="Unassembled WGS sequence"/>
</dbReference>
<dbReference type="GO" id="GO:0004527">
    <property type="term" value="F:exonuclease activity"/>
    <property type="evidence" value="ECO:0007669"/>
    <property type="project" value="UniProtKB-KW"/>
</dbReference>
<keyword evidence="2" id="KW-0472">Membrane</keyword>
<dbReference type="AlphaFoldDB" id="A0A3N1P442"/>
<dbReference type="EMBL" id="RJUK01000001">
    <property type="protein sequence ID" value="ROQ21480.1"/>
    <property type="molecule type" value="Genomic_DNA"/>
</dbReference>
<organism evidence="4 5">
    <name type="scientific">Marinimicrobium koreense</name>
    <dbReference type="NCBI Taxonomy" id="306545"/>
    <lineage>
        <taxon>Bacteria</taxon>
        <taxon>Pseudomonadati</taxon>
        <taxon>Pseudomonadota</taxon>
        <taxon>Gammaproteobacteria</taxon>
        <taxon>Cellvibrionales</taxon>
        <taxon>Cellvibrionaceae</taxon>
        <taxon>Marinimicrobium</taxon>
    </lineage>
</organism>
<dbReference type="GO" id="GO:0004519">
    <property type="term" value="F:endonuclease activity"/>
    <property type="evidence" value="ECO:0007669"/>
    <property type="project" value="UniProtKB-KW"/>
</dbReference>
<keyword evidence="4" id="KW-0269">Exonuclease</keyword>
<name>A0A3N1P442_9GAMM</name>
<dbReference type="InterPro" id="IPR005135">
    <property type="entry name" value="Endo/exonuclease/phosphatase"/>
</dbReference>
<evidence type="ECO:0000256" key="1">
    <source>
        <dbReference type="SAM" id="MobiDB-lite"/>
    </source>
</evidence>
<keyword evidence="4" id="KW-0540">Nuclease</keyword>
<keyword evidence="4" id="KW-0378">Hydrolase</keyword>
<evidence type="ECO:0000313" key="5">
    <source>
        <dbReference type="Proteomes" id="UP000273643"/>
    </source>
</evidence>
<feature type="compositionally biased region" description="Basic and acidic residues" evidence="1">
    <location>
        <begin position="356"/>
        <end position="366"/>
    </location>
</feature>
<evidence type="ECO:0000313" key="4">
    <source>
        <dbReference type="EMBL" id="ROQ21480.1"/>
    </source>
</evidence>
<feature type="domain" description="Endonuclease/exonuclease/phosphatase" evidence="3">
    <location>
        <begin position="107"/>
        <end position="314"/>
    </location>
</feature>
<evidence type="ECO:0000259" key="3">
    <source>
        <dbReference type="Pfam" id="PF03372"/>
    </source>
</evidence>
<keyword evidence="5" id="KW-1185">Reference proteome</keyword>
<dbReference type="SUPFAM" id="SSF56219">
    <property type="entry name" value="DNase I-like"/>
    <property type="match status" value="1"/>
</dbReference>
<gene>
    <name evidence="4" type="ORF">EDC38_2104</name>
</gene>
<dbReference type="InterPro" id="IPR036691">
    <property type="entry name" value="Endo/exonu/phosph_ase_sf"/>
</dbReference>
<feature type="region of interest" description="Disordered" evidence="1">
    <location>
        <begin position="329"/>
        <end position="366"/>
    </location>
</feature>
<dbReference type="Pfam" id="PF03372">
    <property type="entry name" value="Exo_endo_phos"/>
    <property type="match status" value="1"/>
</dbReference>
<dbReference type="RefSeq" id="WP_123638465.1">
    <property type="nucleotide sequence ID" value="NZ_RJUK01000001.1"/>
</dbReference>
<feature type="transmembrane region" description="Helical" evidence="2">
    <location>
        <begin position="62"/>
        <end position="79"/>
    </location>
</feature>
<comment type="caution">
    <text evidence="4">The sequence shown here is derived from an EMBL/GenBank/DDBJ whole genome shotgun (WGS) entry which is preliminary data.</text>
</comment>
<feature type="transmembrane region" description="Helical" evidence="2">
    <location>
        <begin position="38"/>
        <end position="55"/>
    </location>
</feature>
<proteinExistence type="predicted"/>
<dbReference type="Gene3D" id="3.60.10.10">
    <property type="entry name" value="Endonuclease/exonuclease/phosphatase"/>
    <property type="match status" value="1"/>
</dbReference>
<evidence type="ECO:0000256" key="2">
    <source>
        <dbReference type="SAM" id="Phobius"/>
    </source>
</evidence>
<protein>
    <submittedName>
        <fullName evidence="4">Endonuclease/exonuclease/phosphatase (EEP) superfamily protein YafD</fullName>
    </submittedName>
</protein>
<feature type="compositionally biased region" description="Basic and acidic residues" evidence="1">
    <location>
        <begin position="334"/>
        <end position="349"/>
    </location>
</feature>
<reference evidence="4 5" key="1">
    <citation type="submission" date="2018-11" db="EMBL/GenBank/DDBJ databases">
        <title>Genomic Encyclopedia of Type Strains, Phase IV (KMG-IV): sequencing the most valuable type-strain genomes for metagenomic binning, comparative biology and taxonomic classification.</title>
        <authorList>
            <person name="Goeker M."/>
        </authorList>
    </citation>
    <scope>NUCLEOTIDE SEQUENCE [LARGE SCALE GENOMIC DNA]</scope>
    <source>
        <strain evidence="4 5">DSM 16974</strain>
    </source>
</reference>
<accession>A0A3N1P442</accession>
<dbReference type="OrthoDB" id="9796594at2"/>
<keyword evidence="2" id="KW-0812">Transmembrane</keyword>
<keyword evidence="2" id="KW-1133">Transmembrane helix</keyword>
<keyword evidence="4" id="KW-0255">Endonuclease</keyword>
<sequence>MLASLWVAVTLLVLLTVLPVLRHDRWWIRGLDFPRLQLALLALLLVLLPWGLPPLDAGQSGAMALISAACFAYHAWWILPYTRLHPKEVRGVGSLSESDRANRIAIMTANVLTPNRQAQRLLSLVKEHQPDLLVTLESDRWWQQQLDVLETDYAYTIKCPLDNLYGMHVYSRYPLENVAIQFLVEDDVPSMHAEVLLPSGGRIVVHCLHPAPPSPTENETSSERDAELLVVGRSVAESDSPVIVTGDLNDVAWSATTRLFRKISGLLDPRIGRGMCNSFHAKVPLLRWPLDHLFHSEHFVLEELQRLPAFGSDHFPVLVRLVYRPNARPQEGLDADREDQQWAREKMAEESVTPGEVHRPEVAMPK</sequence>